<reference evidence="1" key="1">
    <citation type="submission" date="2015-03" db="EMBL/GenBank/DDBJ databases">
        <authorList>
            <person name="Murphy D."/>
        </authorList>
    </citation>
    <scope>NUCLEOTIDE SEQUENCE [LARGE SCALE GENOMIC DNA]</scope>
    <source>
        <strain evidence="1">A125KOH2</strain>
    </source>
</reference>
<dbReference type="EMBL" id="CWJL01000001">
    <property type="protein sequence ID" value="CRY63546.1"/>
    <property type="molecule type" value="Genomic_DNA"/>
</dbReference>
<evidence type="ECO:0000313" key="4">
    <source>
        <dbReference type="Proteomes" id="UP000045840"/>
    </source>
</evidence>
<dbReference type="OrthoDB" id="6507084at2"/>
<dbReference type="Proteomes" id="UP000044625">
    <property type="component" value="Unassembled WGS sequence"/>
</dbReference>
<accession>A0A0T9PX52</accession>
<gene>
    <name evidence="1" type="ORF">ERS008529_02307</name>
    <name evidence="2" type="ORF">ERS137968_00286</name>
</gene>
<dbReference type="EMBL" id="CQAZ01000019">
    <property type="protein sequence ID" value="CNH86062.1"/>
    <property type="molecule type" value="Genomic_DNA"/>
</dbReference>
<dbReference type="Proteomes" id="UP000045840">
    <property type="component" value="Unassembled WGS sequence"/>
</dbReference>
<reference evidence="4" key="2">
    <citation type="submission" date="2015-03" db="EMBL/GenBank/DDBJ databases">
        <authorList>
            <consortium name="Pathogen Informatics"/>
        </authorList>
    </citation>
    <scope>NUCLEOTIDE SEQUENCE [LARGE SCALE GENOMIC DNA]</scope>
    <source>
        <strain evidence="4">A125KOH2</strain>
    </source>
</reference>
<protein>
    <submittedName>
        <fullName evidence="1 2">ATP/GTP-binding protein</fullName>
    </submittedName>
</protein>
<reference evidence="2 3" key="3">
    <citation type="submission" date="2015-03" db="EMBL/GenBank/DDBJ databases">
        <authorList>
            <consortium name="Pathogen Informatics"/>
            <person name="Murphy D."/>
        </authorList>
    </citation>
    <scope>NUCLEOTIDE SEQUENCE [LARGE SCALE GENOMIC DNA]</scope>
    <source>
        <strain evidence="2">Type strain: CIP110230</strain>
        <strain evidence="3">type strain: CIP110230</strain>
    </source>
</reference>
<keyword evidence="3" id="KW-1185">Reference proteome</keyword>
<dbReference type="AlphaFoldDB" id="A0A0T9PX52"/>
<sequence>MEKQLPIPHIAKSIAPVIKQSSILTDLIPETLRTHCVSVRLNNAELSKLNTLRGNYAKGEWLRMASLQKLPTIVPPINLSAWKTLGEINQKLNRIALHIDSKSEDSKLTYTELFAVKRQLAELRQNLLSADIWSNPDEGNAENQTW</sequence>
<evidence type="ECO:0000313" key="2">
    <source>
        <dbReference type="EMBL" id="CRY63546.1"/>
    </source>
</evidence>
<dbReference type="STRING" id="1288385.ERS137968_00286"/>
<evidence type="ECO:0000313" key="3">
    <source>
        <dbReference type="Proteomes" id="UP000044625"/>
    </source>
</evidence>
<name>A0A0T9PX52_9GAMM</name>
<dbReference type="RefSeq" id="WP_049613330.1">
    <property type="nucleotide sequence ID" value="NZ_CAWMMU010000001.1"/>
</dbReference>
<proteinExistence type="predicted"/>
<evidence type="ECO:0000313" key="1">
    <source>
        <dbReference type="EMBL" id="CNH86062.1"/>
    </source>
</evidence>
<organism evidence="1 4">
    <name type="scientific">Yersinia pekkanenii</name>
    <dbReference type="NCBI Taxonomy" id="1288385"/>
    <lineage>
        <taxon>Bacteria</taxon>
        <taxon>Pseudomonadati</taxon>
        <taxon>Pseudomonadota</taxon>
        <taxon>Gammaproteobacteria</taxon>
        <taxon>Enterobacterales</taxon>
        <taxon>Yersiniaceae</taxon>
        <taxon>Yersinia</taxon>
    </lineage>
</organism>